<protein>
    <recommendedName>
        <fullName evidence="4">Corrinoid adenosyltransferase</fullName>
        <ecNumber evidence="4">2.5.1.17</ecNumber>
    </recommendedName>
    <alternativeName>
        <fullName evidence="4">Cob(II)alamin adenosyltransferase</fullName>
    </alternativeName>
    <alternativeName>
        <fullName evidence="4">Cob(II)yrinic acid a,c-diamide adenosyltransferase</fullName>
    </alternativeName>
    <alternativeName>
        <fullName evidence="4">Cobinamide/cobalamin adenosyltransferase</fullName>
    </alternativeName>
</protein>
<keyword evidence="2 4" id="KW-0547">Nucleotide-binding</keyword>
<name>A0A1F6VEQ7_9BACT</name>
<dbReference type="Proteomes" id="UP000178235">
    <property type="component" value="Unassembled WGS sequence"/>
</dbReference>
<dbReference type="EC" id="2.5.1.17" evidence="4"/>
<comment type="similarity">
    <text evidence="4">Belongs to the Cob(I)alamin adenosyltransferase family.</text>
</comment>
<evidence type="ECO:0000256" key="4">
    <source>
        <dbReference type="RuleBase" id="RU366026"/>
    </source>
</evidence>
<dbReference type="NCBIfam" id="TIGR00636">
    <property type="entry name" value="PduO_Nterm"/>
    <property type="match status" value="1"/>
</dbReference>
<dbReference type="InterPro" id="IPR029499">
    <property type="entry name" value="PduO-typ"/>
</dbReference>
<proteinExistence type="inferred from homology"/>
<dbReference type="AlphaFoldDB" id="A0A1F6VEQ7"/>
<dbReference type="EMBL" id="MFTS01000005">
    <property type="protein sequence ID" value="OGI68133.1"/>
    <property type="molecule type" value="Genomic_DNA"/>
</dbReference>
<dbReference type="SUPFAM" id="SSF89028">
    <property type="entry name" value="Cobalamin adenosyltransferase-like"/>
    <property type="match status" value="1"/>
</dbReference>
<dbReference type="Pfam" id="PF01923">
    <property type="entry name" value="Cob_adeno_trans"/>
    <property type="match status" value="1"/>
</dbReference>
<reference evidence="6 7" key="1">
    <citation type="journal article" date="2016" name="Nat. Commun.">
        <title>Thousands of microbial genomes shed light on interconnected biogeochemical processes in an aquifer system.</title>
        <authorList>
            <person name="Anantharaman K."/>
            <person name="Brown C.T."/>
            <person name="Hug L.A."/>
            <person name="Sharon I."/>
            <person name="Castelle C.J."/>
            <person name="Probst A.J."/>
            <person name="Thomas B.C."/>
            <person name="Singh A."/>
            <person name="Wilkins M.J."/>
            <person name="Karaoz U."/>
            <person name="Brodie E.L."/>
            <person name="Williams K.H."/>
            <person name="Hubbard S.S."/>
            <person name="Banfield J.F."/>
        </authorList>
    </citation>
    <scope>NUCLEOTIDE SEQUENCE [LARGE SCALE GENOMIC DNA]</scope>
</reference>
<evidence type="ECO:0000313" key="6">
    <source>
        <dbReference type="EMBL" id="OGI68133.1"/>
    </source>
</evidence>
<dbReference type="PANTHER" id="PTHR12213">
    <property type="entry name" value="CORRINOID ADENOSYLTRANSFERASE"/>
    <property type="match status" value="1"/>
</dbReference>
<dbReference type="GO" id="GO:0009236">
    <property type="term" value="P:cobalamin biosynthetic process"/>
    <property type="evidence" value="ECO:0007669"/>
    <property type="project" value="UniProtKB-UniRule"/>
</dbReference>
<dbReference type="GO" id="GO:0008817">
    <property type="term" value="F:corrinoid adenosyltransferase activity"/>
    <property type="evidence" value="ECO:0007669"/>
    <property type="project" value="UniProtKB-UniRule"/>
</dbReference>
<dbReference type="InterPro" id="IPR016030">
    <property type="entry name" value="CblAdoTrfase-like"/>
</dbReference>
<dbReference type="UniPathway" id="UPA00148">
    <property type="reaction ID" value="UER00233"/>
</dbReference>
<sequence>MLYTRKGDTGTTKTFGCDQRVSKSSSIAEALGSLDEINSFLGLIKVKAGKVKFNLPVTEITVSEIINRIQQDLFIIQAELAGAGKTITAEKVKWLEEIIDGIEKILPPIKTFFVAGGVELATLSDIARTIARRAERRVVGVVDEGKVKVGKDTLAYLNRLSSVLYAFARSFNHIANIQEEAPKYN</sequence>
<keyword evidence="3 4" id="KW-0067">ATP-binding</keyword>
<comment type="catalytic activity">
    <reaction evidence="4">
        <text>2 cob(II)alamin + reduced [electron-transfer flavoprotein] + 2 ATP = 2 adenosylcob(III)alamin + 2 triphosphate + oxidized [electron-transfer flavoprotein] + 3 H(+)</text>
        <dbReference type="Rhea" id="RHEA:28671"/>
        <dbReference type="Rhea" id="RHEA-COMP:10685"/>
        <dbReference type="Rhea" id="RHEA-COMP:10686"/>
        <dbReference type="ChEBI" id="CHEBI:15378"/>
        <dbReference type="ChEBI" id="CHEBI:16304"/>
        <dbReference type="ChEBI" id="CHEBI:18036"/>
        <dbReference type="ChEBI" id="CHEBI:18408"/>
        <dbReference type="ChEBI" id="CHEBI:30616"/>
        <dbReference type="ChEBI" id="CHEBI:57692"/>
        <dbReference type="ChEBI" id="CHEBI:58307"/>
        <dbReference type="EC" id="2.5.1.17"/>
    </reaction>
</comment>
<dbReference type="PANTHER" id="PTHR12213:SF0">
    <property type="entry name" value="CORRINOID ADENOSYLTRANSFERASE MMAB"/>
    <property type="match status" value="1"/>
</dbReference>
<evidence type="ECO:0000256" key="1">
    <source>
        <dbReference type="ARBA" id="ARBA00022679"/>
    </source>
</evidence>
<evidence type="ECO:0000256" key="3">
    <source>
        <dbReference type="ARBA" id="ARBA00022840"/>
    </source>
</evidence>
<dbReference type="InterPro" id="IPR036451">
    <property type="entry name" value="CblAdoTrfase-like_sf"/>
</dbReference>
<accession>A0A1F6VEQ7</accession>
<organism evidence="6 7">
    <name type="scientific">Candidatus Nomurabacteria bacterium RIFCSPHIGHO2_01_FULL_42_15</name>
    <dbReference type="NCBI Taxonomy" id="1801742"/>
    <lineage>
        <taxon>Bacteria</taxon>
        <taxon>Candidatus Nomuraibacteriota</taxon>
    </lineage>
</organism>
<comment type="catalytic activity">
    <reaction evidence="4">
        <text>2 cob(II)yrinate a,c diamide + reduced [electron-transfer flavoprotein] + 2 ATP = 2 adenosylcob(III)yrinate a,c-diamide + 2 triphosphate + oxidized [electron-transfer flavoprotein] + 3 H(+)</text>
        <dbReference type="Rhea" id="RHEA:11528"/>
        <dbReference type="Rhea" id="RHEA-COMP:10685"/>
        <dbReference type="Rhea" id="RHEA-COMP:10686"/>
        <dbReference type="ChEBI" id="CHEBI:15378"/>
        <dbReference type="ChEBI" id="CHEBI:18036"/>
        <dbReference type="ChEBI" id="CHEBI:30616"/>
        <dbReference type="ChEBI" id="CHEBI:57692"/>
        <dbReference type="ChEBI" id="CHEBI:58307"/>
        <dbReference type="ChEBI" id="CHEBI:58503"/>
        <dbReference type="ChEBI" id="CHEBI:58537"/>
        <dbReference type="EC" id="2.5.1.17"/>
    </reaction>
</comment>
<dbReference type="GO" id="GO:0005524">
    <property type="term" value="F:ATP binding"/>
    <property type="evidence" value="ECO:0007669"/>
    <property type="project" value="UniProtKB-UniRule"/>
</dbReference>
<comment type="caution">
    <text evidence="6">The sequence shown here is derived from an EMBL/GenBank/DDBJ whole genome shotgun (WGS) entry which is preliminary data.</text>
</comment>
<comment type="pathway">
    <text evidence="4">Cofactor biosynthesis; adenosylcobalamin biosynthesis; adenosylcobalamin from cob(II)yrinate a,c-diamide: step 2/7.</text>
</comment>
<gene>
    <name evidence="6" type="ORF">A2738_03045</name>
</gene>
<dbReference type="Gene3D" id="1.20.1200.10">
    <property type="entry name" value="Cobalamin adenosyltransferase-like"/>
    <property type="match status" value="1"/>
</dbReference>
<evidence type="ECO:0000313" key="7">
    <source>
        <dbReference type="Proteomes" id="UP000178235"/>
    </source>
</evidence>
<feature type="domain" description="Cobalamin adenosyltransferase-like" evidence="5">
    <location>
        <begin position="2"/>
        <end position="169"/>
    </location>
</feature>
<keyword evidence="4" id="KW-0169">Cobalamin biosynthesis</keyword>
<evidence type="ECO:0000259" key="5">
    <source>
        <dbReference type="Pfam" id="PF01923"/>
    </source>
</evidence>
<evidence type="ECO:0000256" key="2">
    <source>
        <dbReference type="ARBA" id="ARBA00022741"/>
    </source>
</evidence>
<keyword evidence="1 4" id="KW-0808">Transferase</keyword>